<feature type="region of interest" description="Disordered" evidence="1">
    <location>
        <begin position="37"/>
        <end position="148"/>
    </location>
</feature>
<evidence type="ECO:0000313" key="3">
    <source>
        <dbReference type="EMBL" id="MBB1242689.1"/>
    </source>
</evidence>
<organism evidence="3 4">
    <name type="scientific">Streptomyces durbertensis</name>
    <dbReference type="NCBI Taxonomy" id="2448886"/>
    <lineage>
        <taxon>Bacteria</taxon>
        <taxon>Bacillati</taxon>
        <taxon>Actinomycetota</taxon>
        <taxon>Actinomycetes</taxon>
        <taxon>Kitasatosporales</taxon>
        <taxon>Streptomycetaceae</taxon>
        <taxon>Streptomyces</taxon>
    </lineage>
</organism>
<dbReference type="RefSeq" id="WP_182854112.1">
    <property type="nucleotide sequence ID" value="NZ_WMLF01000031.1"/>
</dbReference>
<feature type="compositionally biased region" description="Basic and acidic residues" evidence="1">
    <location>
        <begin position="94"/>
        <end position="103"/>
    </location>
</feature>
<name>A0ABR6EBI5_9ACTN</name>
<accession>A0ABR6EBI5</accession>
<protein>
    <recommendedName>
        <fullName evidence="5">Serine/threonine protein kinase</fullName>
    </recommendedName>
</protein>
<evidence type="ECO:0000256" key="1">
    <source>
        <dbReference type="SAM" id="MobiDB-lite"/>
    </source>
</evidence>
<dbReference type="EMBL" id="WMLF01000031">
    <property type="protein sequence ID" value="MBB1242689.1"/>
    <property type="molecule type" value="Genomic_DNA"/>
</dbReference>
<feature type="signal peptide" evidence="2">
    <location>
        <begin position="1"/>
        <end position="37"/>
    </location>
</feature>
<feature type="chain" id="PRO_5045799248" description="Serine/threonine protein kinase" evidence="2">
    <location>
        <begin position="38"/>
        <end position="259"/>
    </location>
</feature>
<evidence type="ECO:0000256" key="2">
    <source>
        <dbReference type="SAM" id="SignalP"/>
    </source>
</evidence>
<feature type="compositionally biased region" description="Low complexity" evidence="1">
    <location>
        <begin position="113"/>
        <end position="122"/>
    </location>
</feature>
<keyword evidence="4" id="KW-1185">Reference proteome</keyword>
<sequence length="259" mass="25747">MHPHSRAVGRRRASGPRVAVLTAVVVLAAVLPLAASAAGPESAGRGGPAAGQGAAVESMDGRPGAGSLKMPPVGGGQDADGSDESTSDSAASDVARDADRDEAVPPTGGGAARDGSAAGDEAPGASTGEAPAGSSAAGTSVRGPRAVCGPQVGEPEVLTAQTCVLEQDDETWARAYYRNASGESLTAVLSLLRPDGRSLQVHCALDGSAEPGTCETPRQRSVRAVDGELPYTAVLEVASSDGERLLLRSGSNSPETLES</sequence>
<reference evidence="4" key="1">
    <citation type="journal article" date="2020" name="Syst. Appl. Microbiol.">
        <title>Streptomyces alkaliterrae sp. nov., isolated from an alkaline soil, and emended descriptions of Streptomyces alkaliphilus, Streptomyces calidiresistens and Streptomyces durbertensis.</title>
        <authorList>
            <person name="Swiecimska M."/>
            <person name="Golinska P."/>
            <person name="Nouioui I."/>
            <person name="Wypij M."/>
            <person name="Rai M."/>
            <person name="Sangal V."/>
            <person name="Goodfellow M."/>
        </authorList>
    </citation>
    <scope>NUCLEOTIDE SEQUENCE [LARGE SCALE GENOMIC DNA]</scope>
    <source>
        <strain evidence="4">DSM 104538</strain>
    </source>
</reference>
<evidence type="ECO:0008006" key="5">
    <source>
        <dbReference type="Google" id="ProtNLM"/>
    </source>
</evidence>
<proteinExistence type="predicted"/>
<comment type="caution">
    <text evidence="3">The sequence shown here is derived from an EMBL/GenBank/DDBJ whole genome shotgun (WGS) entry which is preliminary data.</text>
</comment>
<gene>
    <name evidence="3" type="ORF">GL263_03745</name>
</gene>
<evidence type="ECO:0000313" key="4">
    <source>
        <dbReference type="Proteomes" id="UP000766698"/>
    </source>
</evidence>
<dbReference type="Proteomes" id="UP000766698">
    <property type="component" value="Unassembled WGS sequence"/>
</dbReference>
<keyword evidence="2" id="KW-0732">Signal</keyword>